<dbReference type="SUPFAM" id="SSF81383">
    <property type="entry name" value="F-box domain"/>
    <property type="match status" value="1"/>
</dbReference>
<evidence type="ECO:0000313" key="3">
    <source>
        <dbReference type="EMBL" id="KAI5336806.1"/>
    </source>
</evidence>
<dbReference type="PANTHER" id="PTHR31672">
    <property type="entry name" value="BNACNNG10540D PROTEIN"/>
    <property type="match status" value="1"/>
</dbReference>
<dbReference type="AlphaFoldDB" id="A0AAD4W593"/>
<protein>
    <submittedName>
        <fullName evidence="3">Uncharacterized protein</fullName>
    </submittedName>
</protein>
<dbReference type="InterPro" id="IPR050796">
    <property type="entry name" value="SCF_F-box_component"/>
</dbReference>
<dbReference type="CDD" id="cd22157">
    <property type="entry name" value="F-box_AtFBW1-like"/>
    <property type="match status" value="1"/>
</dbReference>
<dbReference type="InterPro" id="IPR036047">
    <property type="entry name" value="F-box-like_dom_sf"/>
</dbReference>
<sequence>MASTTLCKKDILTDILVTLPAKSLVRFLCACKSWNDLINSSSFITTQLNRNVTKHLHVSLLCLHYPDLKRPFEFYKDYEDYPDLKRELEWSLFSNETFEHCPKLNHPLGIKKDYRVYGSSNGLVCISDDKLDTKSPIHIWNPSVRKFRTLPKRTNVKFGYIALQFGFHPGVNDYKVVRMLHIHKDDAFAVEVYSLSTDSWKMVEEHPLWLKCTWQNHRGTFYNGVAYHIIQKFLLFSIMSFDSGSETFEEFIAPDAIRCWSRLYIEVYKDQICLLYYLRLFHCEEEGMSQIEFCVMQEKRWKQMRPILYPSDYYFVVGFSTDNELLMERSGYGNALYLCNYESKQYRETGIELAISRNDPEQLLFRPHATAQLVLAFIRAQS</sequence>
<evidence type="ECO:0000313" key="4">
    <source>
        <dbReference type="Proteomes" id="UP001054821"/>
    </source>
</evidence>
<dbReference type="InterPro" id="IPR017451">
    <property type="entry name" value="F-box-assoc_interact_dom"/>
</dbReference>
<feature type="domain" description="F-box associated beta-propeller type 3" evidence="2">
    <location>
        <begin position="107"/>
        <end position="352"/>
    </location>
</feature>
<dbReference type="Pfam" id="PF00646">
    <property type="entry name" value="F-box"/>
    <property type="match status" value="1"/>
</dbReference>
<dbReference type="InterPro" id="IPR013187">
    <property type="entry name" value="F-box-assoc_dom_typ3"/>
</dbReference>
<feature type="domain" description="F-box" evidence="1">
    <location>
        <begin position="10"/>
        <end position="43"/>
    </location>
</feature>
<reference evidence="3 4" key="1">
    <citation type="journal article" date="2022" name="G3 (Bethesda)">
        <title>Whole-genome sequence and methylome profiling of the almond [Prunus dulcis (Mill.) D.A. Webb] cultivar 'Nonpareil'.</title>
        <authorList>
            <person name="D'Amico-Willman K.M."/>
            <person name="Ouma W.Z."/>
            <person name="Meulia T."/>
            <person name="Sideli G.M."/>
            <person name="Gradziel T.M."/>
            <person name="Fresnedo-Ramirez J."/>
        </authorList>
    </citation>
    <scope>NUCLEOTIDE SEQUENCE [LARGE SCALE GENOMIC DNA]</scope>
    <source>
        <strain evidence="3">Clone GOH B32 T37-40</strain>
    </source>
</reference>
<evidence type="ECO:0000259" key="2">
    <source>
        <dbReference type="Pfam" id="PF08268"/>
    </source>
</evidence>
<organism evidence="3 4">
    <name type="scientific">Prunus dulcis</name>
    <name type="common">Almond</name>
    <name type="synonym">Amygdalus dulcis</name>
    <dbReference type="NCBI Taxonomy" id="3755"/>
    <lineage>
        <taxon>Eukaryota</taxon>
        <taxon>Viridiplantae</taxon>
        <taxon>Streptophyta</taxon>
        <taxon>Embryophyta</taxon>
        <taxon>Tracheophyta</taxon>
        <taxon>Spermatophyta</taxon>
        <taxon>Magnoliopsida</taxon>
        <taxon>eudicotyledons</taxon>
        <taxon>Gunneridae</taxon>
        <taxon>Pentapetalae</taxon>
        <taxon>rosids</taxon>
        <taxon>fabids</taxon>
        <taxon>Rosales</taxon>
        <taxon>Rosaceae</taxon>
        <taxon>Amygdaloideae</taxon>
        <taxon>Amygdaleae</taxon>
        <taxon>Prunus</taxon>
    </lineage>
</organism>
<name>A0AAD4W593_PRUDU</name>
<dbReference type="Pfam" id="PF08268">
    <property type="entry name" value="FBA_3"/>
    <property type="match status" value="1"/>
</dbReference>
<dbReference type="InterPro" id="IPR001810">
    <property type="entry name" value="F-box_dom"/>
</dbReference>
<proteinExistence type="predicted"/>
<dbReference type="PANTHER" id="PTHR31672:SF13">
    <property type="entry name" value="F-BOX PROTEIN CPR30-LIKE"/>
    <property type="match status" value="1"/>
</dbReference>
<gene>
    <name evidence="3" type="ORF">L3X38_016075</name>
</gene>
<keyword evidence="4" id="KW-1185">Reference proteome</keyword>
<dbReference type="Proteomes" id="UP001054821">
    <property type="component" value="Chromosome 3"/>
</dbReference>
<accession>A0AAD4W593</accession>
<dbReference type="NCBIfam" id="TIGR01640">
    <property type="entry name" value="F_box_assoc_1"/>
    <property type="match status" value="1"/>
</dbReference>
<dbReference type="EMBL" id="JAJFAZ020000003">
    <property type="protein sequence ID" value="KAI5336806.1"/>
    <property type="molecule type" value="Genomic_DNA"/>
</dbReference>
<comment type="caution">
    <text evidence="3">The sequence shown here is derived from an EMBL/GenBank/DDBJ whole genome shotgun (WGS) entry which is preliminary data.</text>
</comment>
<evidence type="ECO:0000259" key="1">
    <source>
        <dbReference type="Pfam" id="PF00646"/>
    </source>
</evidence>